<name>A0A024E9J0_9PSED</name>
<evidence type="ECO:0000313" key="2">
    <source>
        <dbReference type="Proteomes" id="UP000026913"/>
    </source>
</evidence>
<organism evidence="1 2">
    <name type="scientific">Pseudomonas mandelii JR-1</name>
    <dbReference type="NCBI Taxonomy" id="1147786"/>
    <lineage>
        <taxon>Bacteria</taxon>
        <taxon>Pseudomonadati</taxon>
        <taxon>Pseudomonadota</taxon>
        <taxon>Gammaproteobacteria</taxon>
        <taxon>Pseudomonadales</taxon>
        <taxon>Pseudomonadaceae</taxon>
        <taxon>Pseudomonas</taxon>
    </lineage>
</organism>
<dbReference type="KEGG" id="pman:OU5_2151"/>
<reference evidence="1 2" key="1">
    <citation type="journal article" date="2012" name="J. Bacteriol.">
        <title>Genome sequence of cold-adapted Pseudomonas mandelii strain JR-1.</title>
        <authorList>
            <person name="Jang S.H."/>
            <person name="Kim J."/>
            <person name="Kim J."/>
            <person name="Hong S."/>
            <person name="Lee C."/>
        </authorList>
    </citation>
    <scope>NUCLEOTIDE SEQUENCE [LARGE SCALE GENOMIC DNA]</scope>
    <source>
        <strain evidence="1 2">JR-1</strain>
    </source>
</reference>
<proteinExistence type="predicted"/>
<gene>
    <name evidence="1" type="ORF">OU5_2151</name>
</gene>
<accession>A0A024E9J0</accession>
<sequence length="39" mass="4465">MLRQLFFSGAVAACNMEVFFARRKNDAFIGYWPFDGCGQ</sequence>
<dbReference type="AlphaFoldDB" id="A0A024E9J0"/>
<dbReference type="HOGENOM" id="CLU_3315573_0_0_6"/>
<dbReference type="Proteomes" id="UP000026913">
    <property type="component" value="Chromosome"/>
</dbReference>
<protein>
    <submittedName>
        <fullName evidence="1">Uncharacterized protein</fullName>
    </submittedName>
</protein>
<dbReference type="EMBL" id="CP005960">
    <property type="protein sequence ID" value="AHZ69230.1"/>
    <property type="molecule type" value="Genomic_DNA"/>
</dbReference>
<evidence type="ECO:0000313" key="1">
    <source>
        <dbReference type="EMBL" id="AHZ69230.1"/>
    </source>
</evidence>